<keyword evidence="5" id="KW-0812">Transmembrane</keyword>
<dbReference type="SMART" id="SM00387">
    <property type="entry name" value="HATPase_c"/>
    <property type="match status" value="1"/>
</dbReference>
<evidence type="ECO:0000256" key="1">
    <source>
        <dbReference type="ARBA" id="ARBA00022679"/>
    </source>
</evidence>
<proteinExistence type="predicted"/>
<dbReference type="InterPro" id="IPR003594">
    <property type="entry name" value="HATPase_dom"/>
</dbReference>
<feature type="transmembrane region" description="Helical" evidence="5">
    <location>
        <begin position="122"/>
        <end position="145"/>
    </location>
</feature>
<feature type="region of interest" description="Disordered" evidence="4">
    <location>
        <begin position="258"/>
        <end position="291"/>
    </location>
</feature>
<evidence type="ECO:0000313" key="8">
    <source>
        <dbReference type="Proteomes" id="UP001201873"/>
    </source>
</evidence>
<feature type="compositionally biased region" description="Basic and acidic residues" evidence="4">
    <location>
        <begin position="258"/>
        <end position="270"/>
    </location>
</feature>
<keyword evidence="5" id="KW-0472">Membrane</keyword>
<gene>
    <name evidence="7" type="ORF">MXD59_07505</name>
</gene>
<dbReference type="Pfam" id="PF02518">
    <property type="entry name" value="HATPase_c"/>
    <property type="match status" value="1"/>
</dbReference>
<dbReference type="PANTHER" id="PTHR24421">
    <property type="entry name" value="NITRATE/NITRITE SENSOR PROTEIN NARX-RELATED"/>
    <property type="match status" value="1"/>
</dbReference>
<keyword evidence="7" id="KW-0547">Nucleotide-binding</keyword>
<organism evidence="7 8">
    <name type="scientific">Frankia umida</name>
    <dbReference type="NCBI Taxonomy" id="573489"/>
    <lineage>
        <taxon>Bacteria</taxon>
        <taxon>Bacillati</taxon>
        <taxon>Actinomycetota</taxon>
        <taxon>Actinomycetes</taxon>
        <taxon>Frankiales</taxon>
        <taxon>Frankiaceae</taxon>
        <taxon>Frankia</taxon>
    </lineage>
</organism>
<evidence type="ECO:0000256" key="2">
    <source>
        <dbReference type="ARBA" id="ARBA00022777"/>
    </source>
</evidence>
<dbReference type="EMBL" id="JALKFT010000005">
    <property type="protein sequence ID" value="MCK9875616.1"/>
    <property type="molecule type" value="Genomic_DNA"/>
</dbReference>
<feature type="transmembrane region" description="Helical" evidence="5">
    <location>
        <begin position="50"/>
        <end position="69"/>
    </location>
</feature>
<keyword evidence="5" id="KW-1133">Transmembrane helix</keyword>
<dbReference type="Proteomes" id="UP001201873">
    <property type="component" value="Unassembled WGS sequence"/>
</dbReference>
<keyword evidence="8" id="KW-1185">Reference proteome</keyword>
<feature type="region of interest" description="Disordered" evidence="4">
    <location>
        <begin position="422"/>
        <end position="457"/>
    </location>
</feature>
<keyword evidence="3" id="KW-0902">Two-component regulatory system</keyword>
<dbReference type="GO" id="GO:0005524">
    <property type="term" value="F:ATP binding"/>
    <property type="evidence" value="ECO:0007669"/>
    <property type="project" value="UniProtKB-KW"/>
</dbReference>
<dbReference type="Gene3D" id="3.30.565.10">
    <property type="entry name" value="Histidine kinase-like ATPase, C-terminal domain"/>
    <property type="match status" value="1"/>
</dbReference>
<comment type="caution">
    <text evidence="7">The sequence shown here is derived from an EMBL/GenBank/DDBJ whole genome shotgun (WGS) entry which is preliminary data.</text>
</comment>
<reference evidence="7 8" key="1">
    <citation type="submission" date="2022-04" db="EMBL/GenBank/DDBJ databases">
        <title>Genome diversity in the genus Frankia.</title>
        <authorList>
            <person name="Carlos-Shanley C."/>
            <person name="Hahn D."/>
        </authorList>
    </citation>
    <scope>NUCLEOTIDE SEQUENCE [LARGE SCALE GENOMIC DNA]</scope>
    <source>
        <strain evidence="7 8">Ag45/Mut15</strain>
    </source>
</reference>
<sequence length="457" mass="48023">MTGLVVSAGPSRMVVVRTEQRLARMVGYARAACASFVLIPLFGWSDLRHASIAVVIAVAALAEAAWFAWRAWHRVGRLSQRLVLADVAFCVALMAVGSRAAWPHERNRIMTELVPFSLVSSAGVGIAVGLGSAGVLLVVALMATWSIAVLPDVTLKLGSDLLGFALWYVVAILIAGELRRLSTATADAQDDAAAASARAAQQELEAESAFQREITHREVHDYLLPIVDHVAGGGALSAALVREARRGSARARRLIMDPRGLEPRVPHDGHTPTPALAHPSAAVGTATPAGSVPVLDGETSTEAMMSAVVDTFTDEGLALVPFLGVTGEPPEPVREALVAATREALRNVLRHAGPVDEVSLFVEGDAETMLVVVRDRGVGFDQATVRPGGGLAGSYRALERHGGHVTVTARPGRGVKVTMRWPAHADDHPTPSTSTTPSTLTAPDVLIPPPASDGELP</sequence>
<dbReference type="SUPFAM" id="SSF55874">
    <property type="entry name" value="ATPase domain of HSP90 chaperone/DNA topoisomerase II/histidine kinase"/>
    <property type="match status" value="1"/>
</dbReference>
<dbReference type="InterPro" id="IPR050482">
    <property type="entry name" value="Sensor_HK_TwoCompSys"/>
</dbReference>
<evidence type="ECO:0000256" key="3">
    <source>
        <dbReference type="ARBA" id="ARBA00023012"/>
    </source>
</evidence>
<dbReference type="PROSITE" id="PS50109">
    <property type="entry name" value="HIS_KIN"/>
    <property type="match status" value="1"/>
</dbReference>
<accession>A0ABT0JVW9</accession>
<evidence type="ECO:0000259" key="6">
    <source>
        <dbReference type="PROSITE" id="PS50109"/>
    </source>
</evidence>
<feature type="domain" description="Histidine kinase" evidence="6">
    <location>
        <begin position="337"/>
        <end position="425"/>
    </location>
</feature>
<dbReference type="RefSeq" id="WP_248824039.1">
    <property type="nucleotide sequence ID" value="NZ_JALKFT010000005.1"/>
</dbReference>
<feature type="compositionally biased region" description="Low complexity" evidence="4">
    <location>
        <begin position="430"/>
        <end position="439"/>
    </location>
</feature>
<evidence type="ECO:0000313" key="7">
    <source>
        <dbReference type="EMBL" id="MCK9875616.1"/>
    </source>
</evidence>
<keyword evidence="7" id="KW-0067">ATP-binding</keyword>
<protein>
    <submittedName>
        <fullName evidence="7">ATP-binding protein</fullName>
    </submittedName>
</protein>
<keyword evidence="1" id="KW-0808">Transferase</keyword>
<feature type="transmembrane region" description="Helical" evidence="5">
    <location>
        <begin position="157"/>
        <end position="176"/>
    </location>
</feature>
<feature type="transmembrane region" description="Helical" evidence="5">
    <location>
        <begin position="27"/>
        <end position="44"/>
    </location>
</feature>
<keyword evidence="2" id="KW-0418">Kinase</keyword>
<dbReference type="InterPro" id="IPR036890">
    <property type="entry name" value="HATPase_C_sf"/>
</dbReference>
<feature type="transmembrane region" description="Helical" evidence="5">
    <location>
        <begin position="81"/>
        <end position="102"/>
    </location>
</feature>
<evidence type="ECO:0000256" key="4">
    <source>
        <dbReference type="SAM" id="MobiDB-lite"/>
    </source>
</evidence>
<name>A0ABT0JVW9_9ACTN</name>
<dbReference type="InterPro" id="IPR005467">
    <property type="entry name" value="His_kinase_dom"/>
</dbReference>
<evidence type="ECO:0000256" key="5">
    <source>
        <dbReference type="SAM" id="Phobius"/>
    </source>
</evidence>
<dbReference type="PANTHER" id="PTHR24421:SF59">
    <property type="entry name" value="OXYGEN SENSOR HISTIDINE KINASE NREB"/>
    <property type="match status" value="1"/>
</dbReference>